<dbReference type="SUPFAM" id="SSF51905">
    <property type="entry name" value="FAD/NAD(P)-binding domain"/>
    <property type="match status" value="1"/>
</dbReference>
<dbReference type="InterPro" id="IPR039261">
    <property type="entry name" value="FNR_nucleotide-bd"/>
</dbReference>
<dbReference type="SUPFAM" id="SSF52343">
    <property type="entry name" value="Ferredoxin reductase-like, C-terminal NADP-linked domain"/>
    <property type="match status" value="1"/>
</dbReference>
<dbReference type="PRINTS" id="PR00410">
    <property type="entry name" value="PHEHYDRXLASE"/>
</dbReference>
<accession>A0A1H9LIV7</accession>
<dbReference type="Pfam" id="PF00970">
    <property type="entry name" value="FAD_binding_6"/>
    <property type="match status" value="1"/>
</dbReference>
<dbReference type="PANTHER" id="PTHR47354">
    <property type="entry name" value="NADH OXIDOREDUCTASE HCR"/>
    <property type="match status" value="1"/>
</dbReference>
<dbReference type="STRING" id="489703.SAMN04488038_11651"/>
<keyword evidence="6" id="KW-1185">Reference proteome</keyword>
<evidence type="ECO:0000256" key="1">
    <source>
        <dbReference type="SAM" id="MobiDB-lite"/>
    </source>
</evidence>
<dbReference type="InterPro" id="IPR047683">
    <property type="entry name" value="BenC-like_FAD_NAD-bd"/>
</dbReference>
<organism evidence="5 6">
    <name type="scientific">Solimonas aquatica</name>
    <dbReference type="NCBI Taxonomy" id="489703"/>
    <lineage>
        <taxon>Bacteria</taxon>
        <taxon>Pseudomonadati</taxon>
        <taxon>Pseudomonadota</taxon>
        <taxon>Gammaproteobacteria</taxon>
        <taxon>Nevskiales</taxon>
        <taxon>Nevskiaceae</taxon>
        <taxon>Solimonas</taxon>
    </lineage>
</organism>
<dbReference type="InterPro" id="IPR050415">
    <property type="entry name" value="MRET"/>
</dbReference>
<dbReference type="InterPro" id="IPR012675">
    <property type="entry name" value="Beta-grasp_dom_sf"/>
</dbReference>
<dbReference type="CDD" id="cd06209">
    <property type="entry name" value="BenDO_FAD_NAD"/>
    <property type="match status" value="1"/>
</dbReference>
<dbReference type="AlphaFoldDB" id="A0A1H9LIV7"/>
<proteinExistence type="predicted"/>
<protein>
    <submittedName>
        <fullName evidence="5">NAD(P)H-flavin reductase</fullName>
    </submittedName>
</protein>
<dbReference type="InterPro" id="IPR017927">
    <property type="entry name" value="FAD-bd_FR_type"/>
</dbReference>
<dbReference type="GO" id="GO:0016491">
    <property type="term" value="F:oxidoreductase activity"/>
    <property type="evidence" value="ECO:0007669"/>
    <property type="project" value="InterPro"/>
</dbReference>
<dbReference type="InterPro" id="IPR036188">
    <property type="entry name" value="FAD/NAD-bd_sf"/>
</dbReference>
<dbReference type="PROSITE" id="PS51379">
    <property type="entry name" value="4FE4S_FER_2"/>
    <property type="match status" value="1"/>
</dbReference>
<evidence type="ECO:0000259" key="3">
    <source>
        <dbReference type="PROSITE" id="PS51379"/>
    </source>
</evidence>
<dbReference type="InterPro" id="IPR001433">
    <property type="entry name" value="OxRdtase_FAD/NAD-bd"/>
</dbReference>
<dbReference type="PROSITE" id="PS51384">
    <property type="entry name" value="FAD_FR"/>
    <property type="match status" value="1"/>
</dbReference>
<dbReference type="Gene3D" id="3.50.50.60">
    <property type="entry name" value="FAD/NAD(P)-binding domain"/>
    <property type="match status" value="1"/>
</dbReference>
<sequence length="849" mass="94868">MLHKITVRYSDGTEKRLSVSEDQTILEAAEASGVPIVNECQSGICGTCVGNCTSGSYELGRTEGLSEQERSTRKLLACQARVRSDCVIELAYPANANAARLVAGEAMLESVELVSNSTAILRIDASNLGEKLSYQPGQFAQLMVPGTGLWRSYSYAHVANDENRLEFIIRLLPQGAMSDYLRLRARAGDRIQLRGSKGRFYLREATRPVVLMAGGTGLSAILAIAEQLSRDGCTQPVHLYYGVSRYEDLCKLDALKKLGDACPGLALHTVVAEPDPRWKGATGLITDLLDVGDLNGGDVDVYLCGPPAMVEAVRRWFDARGMHNITLYYEKFVPTGVSAAAHEPLRLDTKGLDYGELRRRGLGTAVVIGGSIIGMATAKVLLQKFERVIVLEKDSGHHRMEGRPGVAQGWHLHHLLIAGQRMLETVFPGIIDDMVRAGAFKVDMAEQYRLYMAGAWKKVCKSGIEIVCAGRPLLEWCVRRRLDREARIEFRYDSEVHDLIYDKASNRVLGVGASIEGRLQPVAAEFVVDASGKNTPIPQLLERIGIGTPEAERDSINCFYSTMRHAVPPERQWRDKVMVICYAYRPHQEHYTAQYYTDSSRTMLSTSLVAYNCYSPPRNDEEFREFAKLMPNTEVARNLEGLKPISPVYNFRYPDMVRLHYEKMKHLPSGLVVVGDAHASADPVSGAGMTKGLLELAELRALLESADFGSESFVHRYNRRIGKIGDLVWFVVREQNLRYPWIHQVDAKRPWYFRALTWYMDRLTELSHDDMDVYRQLLSVVHFVSPPGSLTTPYMVARVLGKWLGTKLRFKRTLIERNFGEGRNGEYHAPAPRAHPGPDVAISDVTTPN</sequence>
<dbReference type="InterPro" id="IPR001041">
    <property type="entry name" value="2Fe-2S_ferredoxin-type"/>
</dbReference>
<gene>
    <name evidence="5" type="ORF">SAMN04488038_11651</name>
</gene>
<dbReference type="InterPro" id="IPR017938">
    <property type="entry name" value="Riboflavin_synthase-like_b-brl"/>
</dbReference>
<dbReference type="SUPFAM" id="SSF54292">
    <property type="entry name" value="2Fe-2S ferredoxin-like"/>
    <property type="match status" value="1"/>
</dbReference>
<evidence type="ECO:0000259" key="2">
    <source>
        <dbReference type="PROSITE" id="PS51085"/>
    </source>
</evidence>
<dbReference type="Gene3D" id="2.40.30.10">
    <property type="entry name" value="Translation factors"/>
    <property type="match status" value="1"/>
</dbReference>
<evidence type="ECO:0000313" key="5">
    <source>
        <dbReference type="EMBL" id="SER11330.1"/>
    </source>
</evidence>
<name>A0A1H9LIV7_9GAMM</name>
<evidence type="ECO:0000313" key="6">
    <source>
        <dbReference type="Proteomes" id="UP000199233"/>
    </source>
</evidence>
<dbReference type="PANTHER" id="PTHR47354:SF5">
    <property type="entry name" value="PROTEIN RFBI"/>
    <property type="match status" value="1"/>
</dbReference>
<dbReference type="CDD" id="cd00207">
    <property type="entry name" value="fer2"/>
    <property type="match status" value="1"/>
</dbReference>
<dbReference type="InterPro" id="IPR017896">
    <property type="entry name" value="4Fe4S_Fe-S-bd"/>
</dbReference>
<dbReference type="InterPro" id="IPR008333">
    <property type="entry name" value="Cbr1-like_FAD-bd_dom"/>
</dbReference>
<dbReference type="Pfam" id="PF00175">
    <property type="entry name" value="NAD_binding_1"/>
    <property type="match status" value="1"/>
</dbReference>
<dbReference type="PROSITE" id="PS51085">
    <property type="entry name" value="2FE2S_FER_2"/>
    <property type="match status" value="1"/>
</dbReference>
<evidence type="ECO:0000259" key="4">
    <source>
        <dbReference type="PROSITE" id="PS51384"/>
    </source>
</evidence>
<dbReference type="SUPFAM" id="SSF63380">
    <property type="entry name" value="Riboflavin synthase domain-like"/>
    <property type="match status" value="1"/>
</dbReference>
<dbReference type="Gene3D" id="3.40.50.80">
    <property type="entry name" value="Nucleotide-binding domain of ferredoxin-NADP reductase (FNR) module"/>
    <property type="match status" value="1"/>
</dbReference>
<dbReference type="EMBL" id="FOFS01000016">
    <property type="protein sequence ID" value="SER11330.1"/>
    <property type="molecule type" value="Genomic_DNA"/>
</dbReference>
<dbReference type="InterPro" id="IPR036010">
    <property type="entry name" value="2Fe-2S_ferredoxin-like_sf"/>
</dbReference>
<dbReference type="InterPro" id="IPR006058">
    <property type="entry name" value="2Fe2S_fd_BS"/>
</dbReference>
<dbReference type="PROSITE" id="PS00197">
    <property type="entry name" value="2FE2S_FER_1"/>
    <property type="match status" value="1"/>
</dbReference>
<dbReference type="GO" id="GO:0051537">
    <property type="term" value="F:2 iron, 2 sulfur cluster binding"/>
    <property type="evidence" value="ECO:0007669"/>
    <property type="project" value="InterPro"/>
</dbReference>
<feature type="domain" description="2Fe-2S ferredoxin-type" evidence="2">
    <location>
        <begin position="3"/>
        <end position="94"/>
    </location>
</feature>
<dbReference type="Gene3D" id="3.10.20.30">
    <property type="match status" value="1"/>
</dbReference>
<feature type="domain" description="4Fe-4S ferredoxin-type" evidence="3">
    <location>
        <begin position="33"/>
        <end position="62"/>
    </location>
</feature>
<dbReference type="Pfam" id="PF00111">
    <property type="entry name" value="Fer2"/>
    <property type="match status" value="1"/>
</dbReference>
<reference evidence="5 6" key="1">
    <citation type="submission" date="2016-10" db="EMBL/GenBank/DDBJ databases">
        <authorList>
            <person name="de Groot N.N."/>
        </authorList>
    </citation>
    <scope>NUCLEOTIDE SEQUENCE [LARGE SCALE GENOMIC DNA]</scope>
    <source>
        <strain evidence="5 6">DSM 25927</strain>
    </source>
</reference>
<dbReference type="Proteomes" id="UP000199233">
    <property type="component" value="Unassembled WGS sequence"/>
</dbReference>
<feature type="region of interest" description="Disordered" evidence="1">
    <location>
        <begin position="825"/>
        <end position="849"/>
    </location>
</feature>
<feature type="domain" description="FAD-binding FR-type" evidence="4">
    <location>
        <begin position="101"/>
        <end position="203"/>
    </location>
</feature>